<dbReference type="InterPro" id="IPR007052">
    <property type="entry name" value="CS_dom"/>
</dbReference>
<dbReference type="Proteomes" id="UP000515158">
    <property type="component" value="Unplaced"/>
</dbReference>
<feature type="domain" description="CS" evidence="1">
    <location>
        <begin position="18"/>
        <end position="109"/>
    </location>
</feature>
<evidence type="ECO:0000313" key="2">
    <source>
        <dbReference type="Proteomes" id="UP000515158"/>
    </source>
</evidence>
<dbReference type="GO" id="GO:0005737">
    <property type="term" value="C:cytoplasm"/>
    <property type="evidence" value="ECO:0007669"/>
    <property type="project" value="TreeGrafter"/>
</dbReference>
<dbReference type="PANTHER" id="PTHR12356">
    <property type="entry name" value="NUCLEAR MOVEMENT PROTEIN NUDC"/>
    <property type="match status" value="1"/>
</dbReference>
<dbReference type="Pfam" id="PF04969">
    <property type="entry name" value="CS"/>
    <property type="match status" value="1"/>
</dbReference>
<dbReference type="GeneID" id="117648545"/>
<dbReference type="InParanoid" id="A0A6P8Z398"/>
<organism evidence="3">
    <name type="scientific">Thrips palmi</name>
    <name type="common">Melon thrips</name>
    <dbReference type="NCBI Taxonomy" id="161013"/>
    <lineage>
        <taxon>Eukaryota</taxon>
        <taxon>Metazoa</taxon>
        <taxon>Ecdysozoa</taxon>
        <taxon>Arthropoda</taxon>
        <taxon>Hexapoda</taxon>
        <taxon>Insecta</taxon>
        <taxon>Pterygota</taxon>
        <taxon>Neoptera</taxon>
        <taxon>Paraneoptera</taxon>
        <taxon>Thysanoptera</taxon>
        <taxon>Terebrantia</taxon>
        <taxon>Thripoidea</taxon>
        <taxon>Thripidae</taxon>
        <taxon>Thrips</taxon>
    </lineage>
</organism>
<gene>
    <name evidence="3" type="primary">LOC117648545</name>
</gene>
<dbReference type="InterPro" id="IPR008978">
    <property type="entry name" value="HSP20-like_chaperone"/>
</dbReference>
<reference evidence="3" key="1">
    <citation type="submission" date="2025-08" db="UniProtKB">
        <authorList>
            <consortium name="RefSeq"/>
        </authorList>
    </citation>
    <scope>IDENTIFICATION</scope>
    <source>
        <tissue evidence="3">Total insect</tissue>
    </source>
</reference>
<dbReference type="OrthoDB" id="515366at2759"/>
<keyword evidence="2" id="KW-1185">Reference proteome</keyword>
<sequence length="156" mass="17888">MPYDQLSHFDEKSGTVRSATPWGSWWQTVHEVHIEVNLPANTRSKNIQVNIQPKSIEVKVLGEVVIKGNLLKAVHGDDSLWTIEDGSILDIVLSKSDTFKQDEIWESLLEEEGYKPDPLTLHEMRKKLDLERFQLENPGFDFSQAKLQKCYDSPPV</sequence>
<dbReference type="InterPro" id="IPR037898">
    <property type="entry name" value="NudC_fam"/>
</dbReference>
<evidence type="ECO:0000259" key="1">
    <source>
        <dbReference type="PROSITE" id="PS51203"/>
    </source>
</evidence>
<dbReference type="RefSeq" id="XP_034246953.1">
    <property type="nucleotide sequence ID" value="XM_034391062.1"/>
</dbReference>
<dbReference type="Gene3D" id="2.60.40.790">
    <property type="match status" value="1"/>
</dbReference>
<dbReference type="KEGG" id="tpal:117648545"/>
<dbReference type="SUPFAM" id="SSF49764">
    <property type="entry name" value="HSP20-like chaperones"/>
    <property type="match status" value="1"/>
</dbReference>
<dbReference type="Gene3D" id="1.20.5.740">
    <property type="entry name" value="Single helix bin"/>
    <property type="match status" value="1"/>
</dbReference>
<name>A0A6P8Z398_THRPL</name>
<proteinExistence type="predicted"/>
<dbReference type="AlphaFoldDB" id="A0A6P8Z398"/>
<dbReference type="GO" id="GO:0051082">
    <property type="term" value="F:unfolded protein binding"/>
    <property type="evidence" value="ECO:0007669"/>
    <property type="project" value="TreeGrafter"/>
</dbReference>
<protein>
    <submittedName>
        <fullName evidence="3">NudC domain-containing protein 2-like</fullName>
    </submittedName>
</protein>
<evidence type="ECO:0000313" key="3">
    <source>
        <dbReference type="RefSeq" id="XP_034246953.1"/>
    </source>
</evidence>
<dbReference type="GO" id="GO:0006457">
    <property type="term" value="P:protein folding"/>
    <property type="evidence" value="ECO:0007669"/>
    <property type="project" value="TreeGrafter"/>
</dbReference>
<dbReference type="PROSITE" id="PS51203">
    <property type="entry name" value="CS"/>
    <property type="match status" value="1"/>
</dbReference>
<dbReference type="PANTHER" id="PTHR12356:SF18">
    <property type="entry name" value="NUDC DOMAIN-CONTAINING PROTEIN 2"/>
    <property type="match status" value="1"/>
</dbReference>
<accession>A0A6P8Z398</accession>